<feature type="domain" description="NAD(P)-binding" evidence="1">
    <location>
        <begin position="6"/>
        <end position="180"/>
    </location>
</feature>
<dbReference type="InterPro" id="IPR036291">
    <property type="entry name" value="NAD(P)-bd_dom_sf"/>
</dbReference>
<gene>
    <name evidence="2" type="ORF">GCM10010218_53810</name>
</gene>
<organism evidence="2 3">
    <name type="scientific">Streptomyces mashuensis</name>
    <dbReference type="NCBI Taxonomy" id="33904"/>
    <lineage>
        <taxon>Bacteria</taxon>
        <taxon>Bacillati</taxon>
        <taxon>Actinomycetota</taxon>
        <taxon>Actinomycetes</taxon>
        <taxon>Kitasatosporales</taxon>
        <taxon>Streptomycetaceae</taxon>
        <taxon>Streptomyces</taxon>
    </lineage>
</organism>
<dbReference type="InterPro" id="IPR051604">
    <property type="entry name" value="Ergot_Alk_Oxidoreductase"/>
</dbReference>
<evidence type="ECO:0000259" key="1">
    <source>
        <dbReference type="Pfam" id="PF13460"/>
    </source>
</evidence>
<dbReference type="Gene3D" id="3.40.50.720">
    <property type="entry name" value="NAD(P)-binding Rossmann-like Domain"/>
    <property type="match status" value="1"/>
</dbReference>
<dbReference type="RefSeq" id="WP_190132310.1">
    <property type="nucleotide sequence ID" value="NZ_BNBD01000014.1"/>
</dbReference>
<reference evidence="2" key="1">
    <citation type="journal article" date="2014" name="Int. J. Syst. Evol. Microbiol.">
        <title>Complete genome sequence of Corynebacterium casei LMG S-19264T (=DSM 44701T), isolated from a smear-ripened cheese.</title>
        <authorList>
            <consortium name="US DOE Joint Genome Institute (JGI-PGF)"/>
            <person name="Walter F."/>
            <person name="Albersmeier A."/>
            <person name="Kalinowski J."/>
            <person name="Ruckert C."/>
        </authorList>
    </citation>
    <scope>NUCLEOTIDE SEQUENCE</scope>
    <source>
        <strain evidence="2">JCM 4059</strain>
    </source>
</reference>
<keyword evidence="3" id="KW-1185">Reference proteome</keyword>
<reference evidence="2" key="2">
    <citation type="submission" date="2020-09" db="EMBL/GenBank/DDBJ databases">
        <authorList>
            <person name="Sun Q."/>
            <person name="Ohkuma M."/>
        </authorList>
    </citation>
    <scope>NUCLEOTIDE SEQUENCE</scope>
    <source>
        <strain evidence="2">JCM 4059</strain>
    </source>
</reference>
<evidence type="ECO:0000313" key="2">
    <source>
        <dbReference type="EMBL" id="GHF65548.1"/>
    </source>
</evidence>
<dbReference type="Gene3D" id="3.90.25.10">
    <property type="entry name" value="UDP-galactose 4-epimerase, domain 1"/>
    <property type="match status" value="1"/>
</dbReference>
<proteinExistence type="predicted"/>
<name>A0A919B7V9_9ACTN</name>
<comment type="caution">
    <text evidence="2">The sequence shown here is derived from an EMBL/GenBank/DDBJ whole genome shotgun (WGS) entry which is preliminary data.</text>
</comment>
<dbReference type="AlphaFoldDB" id="A0A919B7V9"/>
<accession>A0A919B7V9</accession>
<dbReference type="PANTHER" id="PTHR43162:SF1">
    <property type="entry name" value="PRESTALK A DIFFERENTIATION PROTEIN A"/>
    <property type="match status" value="1"/>
</dbReference>
<dbReference type="SUPFAM" id="SSF51735">
    <property type="entry name" value="NAD(P)-binding Rossmann-fold domains"/>
    <property type="match status" value="1"/>
</dbReference>
<dbReference type="Proteomes" id="UP000638313">
    <property type="component" value="Unassembled WGS sequence"/>
</dbReference>
<protein>
    <submittedName>
        <fullName evidence="2">Nucleotide-diphosphate-sugar epimerase</fullName>
    </submittedName>
</protein>
<dbReference type="Pfam" id="PF13460">
    <property type="entry name" value="NAD_binding_10"/>
    <property type="match status" value="1"/>
</dbReference>
<evidence type="ECO:0000313" key="3">
    <source>
        <dbReference type="Proteomes" id="UP000638313"/>
    </source>
</evidence>
<sequence>MIVVIGASGNVGREVVTRLLERGLRPRALTRNPQGAAFAPGVEVLGGDLDDPGTADRALDGADAAFVATAGPAAPAHDEALARAVARCGVPRVVRVSSVAALPPVTDAYGTAHAAAEEAYRATGTACTFLRPAAFMSNTLQWAWSVKADGTMHQPFGDLPQAVVDPADVAEVAVRTLTEPGHEGKAYTLTGPEPLTARDRAHRLAQALGRPLTFVDASEEEAHQAMVKAGLPDDYVTALLTALGDPTPARGAVPLPTVEELTGRPPRRFDTWLKTNLHHFR</sequence>
<dbReference type="PANTHER" id="PTHR43162">
    <property type="match status" value="1"/>
</dbReference>
<dbReference type="EMBL" id="BNBD01000014">
    <property type="protein sequence ID" value="GHF65548.1"/>
    <property type="molecule type" value="Genomic_DNA"/>
</dbReference>
<dbReference type="InterPro" id="IPR016040">
    <property type="entry name" value="NAD(P)-bd_dom"/>
</dbReference>